<feature type="active site" description="Proton acceptor" evidence="4">
    <location>
        <position position="170"/>
    </location>
</feature>
<accession>A0ABD3GPD6</accession>
<evidence type="ECO:0000313" key="7">
    <source>
        <dbReference type="EMBL" id="KAL3680813.1"/>
    </source>
</evidence>
<dbReference type="PANTHER" id="PTHR45892:SF1">
    <property type="entry name" value="AMINOACYLASE-1"/>
    <property type="match status" value="1"/>
</dbReference>
<feature type="signal peptide" evidence="6">
    <location>
        <begin position="1"/>
        <end position="23"/>
    </location>
</feature>
<evidence type="ECO:0000256" key="4">
    <source>
        <dbReference type="PIRSR" id="PIRSR036696-1"/>
    </source>
</evidence>
<feature type="active site" evidence="4">
    <location>
        <position position="105"/>
    </location>
</feature>
<reference evidence="7 8" key="1">
    <citation type="submission" date="2024-09" db="EMBL/GenBank/DDBJ databases">
        <title>Chromosome-scale assembly of Riccia sorocarpa.</title>
        <authorList>
            <person name="Paukszto L."/>
        </authorList>
    </citation>
    <scope>NUCLEOTIDE SEQUENCE [LARGE SCALE GENOMIC DNA]</scope>
    <source>
        <strain evidence="7">LP-2024</strain>
        <tissue evidence="7">Aerial parts of the thallus</tissue>
    </source>
</reference>
<dbReference type="Gene3D" id="3.40.630.10">
    <property type="entry name" value="Zn peptidases"/>
    <property type="match status" value="1"/>
</dbReference>
<organism evidence="7 8">
    <name type="scientific">Riccia sorocarpa</name>
    <dbReference type="NCBI Taxonomy" id="122646"/>
    <lineage>
        <taxon>Eukaryota</taxon>
        <taxon>Viridiplantae</taxon>
        <taxon>Streptophyta</taxon>
        <taxon>Embryophyta</taxon>
        <taxon>Marchantiophyta</taxon>
        <taxon>Marchantiopsida</taxon>
        <taxon>Marchantiidae</taxon>
        <taxon>Marchantiales</taxon>
        <taxon>Ricciaceae</taxon>
        <taxon>Riccia</taxon>
    </lineage>
</organism>
<dbReference type="EMBL" id="JBJQOH010000007">
    <property type="protein sequence ID" value="KAL3680813.1"/>
    <property type="molecule type" value="Genomic_DNA"/>
</dbReference>
<dbReference type="SUPFAM" id="SSF53187">
    <property type="entry name" value="Zn-dependent exopeptidases"/>
    <property type="match status" value="1"/>
</dbReference>
<keyword evidence="6" id="KW-0732">Signal</keyword>
<dbReference type="InterPro" id="IPR010159">
    <property type="entry name" value="N-acyl_aa_amidohydrolase"/>
</dbReference>
<feature type="binding site" evidence="5">
    <location>
        <position position="103"/>
    </location>
    <ligand>
        <name>Zn(2+)</name>
        <dbReference type="ChEBI" id="CHEBI:29105"/>
        <label>1</label>
    </ligand>
</feature>
<evidence type="ECO:0000313" key="8">
    <source>
        <dbReference type="Proteomes" id="UP001633002"/>
    </source>
</evidence>
<dbReference type="FunFam" id="3.30.70.360:FF:000009">
    <property type="entry name" value="aminoacylase-1 isoform X1"/>
    <property type="match status" value="1"/>
</dbReference>
<gene>
    <name evidence="7" type="ORF">R1sor_023769</name>
</gene>
<sequence length="444" mass="49585">MKLGKLRLSFFLLLCFSCSQTWGQGPEDLEDNPSIQRFRDYLRIPTAHPNPDYGPAIDFLVGQANEIGLSTRTLEFVPKKPFLLMTWKGSSEQKLQSVILNSHMDVVPVEEDKWIYPPFEAHMDEEGKIFARGSQDIKALGMLYLEGLRILKAKGWTPLRDIHVVWAPDEEIGSTDGWERLYNSTEFQELDAAIVWDEGRPTPEGNYVAHPGEKALWWLVINATGESGHGSIYYENSASENMFISLNAINTFRDSQKSPVLSGEKTIAEVVAVNSAYLKSGTPTPDGGFTINVQPSVVEAGFDIRLPPVTGIAKFMDKRIAEEWAPKNRNMAFHFIERSGLTKDNEIPVSIADDSNPWWVLLRTAISKFNATLTPEIAPASTDARFARLLGITAFGIMPIEHVPFLFHADNEFMNGYEFLKGINVTVAIIDQYASFPGPLVSAL</sequence>
<keyword evidence="3 5" id="KW-0862">Zinc</keyword>
<protein>
    <recommendedName>
        <fullName evidence="9">N-acyl-L-amino-acid amidohydrolase</fullName>
    </recommendedName>
</protein>
<evidence type="ECO:0008006" key="9">
    <source>
        <dbReference type="Google" id="ProtNLM"/>
    </source>
</evidence>
<feature type="binding site" evidence="5">
    <location>
        <position position="136"/>
    </location>
    <ligand>
        <name>Zn(2+)</name>
        <dbReference type="ChEBI" id="CHEBI:29105"/>
        <label>2</label>
    </ligand>
</feature>
<dbReference type="InterPro" id="IPR002933">
    <property type="entry name" value="Peptidase_M20"/>
</dbReference>
<name>A0ABD3GPD6_9MARC</name>
<dbReference type="NCBIfam" id="TIGR01880">
    <property type="entry name" value="Ac-peptdase-euk"/>
    <property type="match status" value="1"/>
</dbReference>
<evidence type="ECO:0000256" key="6">
    <source>
        <dbReference type="SAM" id="SignalP"/>
    </source>
</evidence>
<comment type="caution">
    <text evidence="7">The sequence shown here is derived from an EMBL/GenBank/DDBJ whole genome shotgun (WGS) entry which is preliminary data.</text>
</comment>
<dbReference type="AlphaFoldDB" id="A0ABD3GPD6"/>
<dbReference type="Gene3D" id="1.10.150.900">
    <property type="match status" value="1"/>
</dbReference>
<evidence type="ECO:0000256" key="3">
    <source>
        <dbReference type="ARBA" id="ARBA00022833"/>
    </source>
</evidence>
<evidence type="ECO:0000256" key="5">
    <source>
        <dbReference type="PIRSR" id="PIRSR036696-2"/>
    </source>
</evidence>
<proteinExistence type="predicted"/>
<evidence type="ECO:0000256" key="1">
    <source>
        <dbReference type="ARBA" id="ARBA00022490"/>
    </source>
</evidence>
<feature type="binding site" evidence="5">
    <location>
        <position position="171"/>
    </location>
    <ligand>
        <name>Zn(2+)</name>
        <dbReference type="ChEBI" id="CHEBI:29105"/>
        <label>2</label>
    </ligand>
</feature>
<feature type="binding site" evidence="5">
    <location>
        <position position="198"/>
    </location>
    <ligand>
        <name>Zn(2+)</name>
        <dbReference type="ChEBI" id="CHEBI:29105"/>
        <label>1</label>
    </ligand>
</feature>
<dbReference type="Pfam" id="PF01546">
    <property type="entry name" value="Peptidase_M20"/>
    <property type="match status" value="1"/>
</dbReference>
<comment type="cofactor">
    <cofactor evidence="5">
        <name>Zn(2+)</name>
        <dbReference type="ChEBI" id="CHEBI:29105"/>
    </cofactor>
    <text evidence="5">Binds 2 Zn(2+) ions per subunit.</text>
</comment>
<feature type="binding site" evidence="5">
    <location>
        <position position="136"/>
    </location>
    <ligand>
        <name>Zn(2+)</name>
        <dbReference type="ChEBI" id="CHEBI:29105"/>
        <label>1</label>
    </ligand>
</feature>
<feature type="chain" id="PRO_5044897079" description="N-acyl-L-amino-acid amidohydrolase" evidence="6">
    <location>
        <begin position="24"/>
        <end position="444"/>
    </location>
</feature>
<dbReference type="PANTHER" id="PTHR45892">
    <property type="entry name" value="AMINOACYLASE-1"/>
    <property type="match status" value="1"/>
</dbReference>
<dbReference type="Proteomes" id="UP001633002">
    <property type="component" value="Unassembled WGS sequence"/>
</dbReference>
<dbReference type="PIRSF" id="PIRSF036696">
    <property type="entry name" value="ACY-1"/>
    <property type="match status" value="1"/>
</dbReference>
<dbReference type="Gene3D" id="3.30.70.360">
    <property type="match status" value="1"/>
</dbReference>
<dbReference type="InterPro" id="IPR052083">
    <property type="entry name" value="Aminoacylase-1_M20A"/>
</dbReference>
<evidence type="ECO:0000256" key="2">
    <source>
        <dbReference type="ARBA" id="ARBA00022723"/>
    </source>
</evidence>
<feature type="binding site" evidence="5">
    <location>
        <position position="408"/>
    </location>
    <ligand>
        <name>Zn(2+)</name>
        <dbReference type="ChEBI" id="CHEBI:29105"/>
        <label>2</label>
    </ligand>
</feature>
<keyword evidence="2 5" id="KW-0479">Metal-binding</keyword>
<dbReference type="GO" id="GO:0046872">
    <property type="term" value="F:metal ion binding"/>
    <property type="evidence" value="ECO:0007669"/>
    <property type="project" value="UniProtKB-KW"/>
</dbReference>
<keyword evidence="8" id="KW-1185">Reference proteome</keyword>
<keyword evidence="1" id="KW-0963">Cytoplasm</keyword>